<evidence type="ECO:0000256" key="10">
    <source>
        <dbReference type="ARBA" id="ARBA00023014"/>
    </source>
</evidence>
<keyword evidence="7" id="KW-0227">DNA damage</keyword>
<evidence type="ECO:0000313" key="13">
    <source>
        <dbReference type="EMBL" id="KGQ21579.1"/>
    </source>
</evidence>
<dbReference type="OrthoDB" id="5290748at2"/>
<dbReference type="GO" id="GO:0004844">
    <property type="term" value="F:uracil DNA N-glycosylase activity"/>
    <property type="evidence" value="ECO:0007669"/>
    <property type="project" value="UniProtKB-EC"/>
</dbReference>
<keyword evidence="14" id="KW-1185">Reference proteome</keyword>
<evidence type="ECO:0000256" key="2">
    <source>
        <dbReference type="ARBA" id="ARBA00006521"/>
    </source>
</evidence>
<feature type="domain" description="Uracil-DNA glycosylase-like" evidence="12">
    <location>
        <begin position="27"/>
        <end position="179"/>
    </location>
</feature>
<dbReference type="RefSeq" id="WP_038065436.1">
    <property type="nucleotide sequence ID" value="NZ_JPSL02000037.1"/>
</dbReference>
<evidence type="ECO:0000256" key="1">
    <source>
        <dbReference type="ARBA" id="ARBA00001400"/>
    </source>
</evidence>
<dbReference type="PATRIC" id="fig|276.5.peg.1619"/>
<dbReference type="PANTHER" id="PTHR33693:SF1">
    <property type="entry name" value="TYPE-4 URACIL-DNA GLYCOSYLASE"/>
    <property type="match status" value="1"/>
</dbReference>
<keyword evidence="9" id="KW-0408">Iron</keyword>
<dbReference type="InterPro" id="IPR036895">
    <property type="entry name" value="Uracil-DNA_glycosylase-like_sf"/>
</dbReference>
<gene>
    <name evidence="13" type="ORF">THFILI_02640</name>
</gene>
<keyword evidence="5" id="KW-0004">4Fe-4S</keyword>
<name>A0A0A2X8Q2_THEFI</name>
<dbReference type="InterPro" id="IPR051536">
    <property type="entry name" value="UDG_Type-4/5"/>
</dbReference>
<dbReference type="SUPFAM" id="SSF52141">
    <property type="entry name" value="Uracil-DNA glycosylase-like"/>
    <property type="match status" value="1"/>
</dbReference>
<reference evidence="13 14" key="1">
    <citation type="journal article" date="2015" name="Genome Announc.">
        <title>Draft Genome Sequence of the Thermophile Thermus filiformis ATCC 43280, Producer of Carotenoid-(Di)glucoside-Branched Fatty Acid (Di)esters and Source of Hyperthermostable Enzymes of Biotechnological Interest.</title>
        <authorList>
            <person name="Mandelli F."/>
            <person name="Oliveira Ramires B."/>
            <person name="Couger M.B."/>
            <person name="Paixao D.A."/>
            <person name="Camilo C.M."/>
            <person name="Polikarpov I."/>
            <person name="Prade R."/>
            <person name="Riano-Pachon D.M."/>
            <person name="Squina F.M."/>
        </authorList>
    </citation>
    <scope>NUCLEOTIDE SEQUENCE [LARGE SCALE GENOMIC DNA]</scope>
    <source>
        <strain evidence="13 14">ATCC 43280</strain>
    </source>
</reference>
<evidence type="ECO:0000256" key="3">
    <source>
        <dbReference type="ARBA" id="ARBA00012030"/>
    </source>
</evidence>
<keyword evidence="8" id="KW-0378">Hydrolase</keyword>
<dbReference type="InterPro" id="IPR005122">
    <property type="entry name" value="Uracil-DNA_glycosylase-like"/>
</dbReference>
<keyword evidence="10" id="KW-0411">Iron-sulfur</keyword>
<dbReference type="Pfam" id="PF03167">
    <property type="entry name" value="UDG"/>
    <property type="match status" value="1"/>
</dbReference>
<dbReference type="CDD" id="cd10030">
    <property type="entry name" value="UDG-F4_TTUDGA_SPO1dp_like"/>
    <property type="match status" value="1"/>
</dbReference>
<dbReference type="SMART" id="SM00987">
    <property type="entry name" value="UreE_C"/>
    <property type="match status" value="1"/>
</dbReference>
<evidence type="ECO:0000256" key="8">
    <source>
        <dbReference type="ARBA" id="ARBA00022801"/>
    </source>
</evidence>
<keyword evidence="6" id="KW-0479">Metal-binding</keyword>
<evidence type="ECO:0000313" key="14">
    <source>
        <dbReference type="Proteomes" id="UP000030364"/>
    </source>
</evidence>
<protein>
    <recommendedName>
        <fullName evidence="4">Type-4 uracil-DNA glycosylase</fullName>
        <ecNumber evidence="3">3.2.2.27</ecNumber>
    </recommendedName>
</protein>
<evidence type="ECO:0000256" key="5">
    <source>
        <dbReference type="ARBA" id="ARBA00022485"/>
    </source>
</evidence>
<dbReference type="Proteomes" id="UP000030364">
    <property type="component" value="Unassembled WGS sequence"/>
</dbReference>
<evidence type="ECO:0000256" key="11">
    <source>
        <dbReference type="ARBA" id="ARBA00023204"/>
    </source>
</evidence>
<dbReference type="EMBL" id="JPSL02000037">
    <property type="protein sequence ID" value="KGQ21579.1"/>
    <property type="molecule type" value="Genomic_DNA"/>
</dbReference>
<comment type="caution">
    <text evidence="13">The sequence shown here is derived from an EMBL/GenBank/DDBJ whole genome shotgun (WGS) entry which is preliminary data.</text>
</comment>
<organism evidence="13 14">
    <name type="scientific">Thermus filiformis</name>
    <dbReference type="NCBI Taxonomy" id="276"/>
    <lineage>
        <taxon>Bacteria</taxon>
        <taxon>Thermotogati</taxon>
        <taxon>Deinococcota</taxon>
        <taxon>Deinococci</taxon>
        <taxon>Thermales</taxon>
        <taxon>Thermaceae</taxon>
        <taxon>Thermus</taxon>
    </lineage>
</organism>
<dbReference type="SMART" id="SM00986">
    <property type="entry name" value="UDG"/>
    <property type="match status" value="1"/>
</dbReference>
<evidence type="ECO:0000256" key="6">
    <source>
        <dbReference type="ARBA" id="ARBA00022723"/>
    </source>
</evidence>
<evidence type="ECO:0000256" key="9">
    <source>
        <dbReference type="ARBA" id="ARBA00023004"/>
    </source>
</evidence>
<dbReference type="FunFam" id="3.40.470.10:FF:000021">
    <property type="entry name" value="Type-4 uracil-DNA glycosylase"/>
    <property type="match status" value="1"/>
</dbReference>
<proteinExistence type="inferred from homology"/>
<dbReference type="AlphaFoldDB" id="A0A0A2X8Q2"/>
<dbReference type="EC" id="3.2.2.27" evidence="3"/>
<dbReference type="PANTHER" id="PTHR33693">
    <property type="entry name" value="TYPE-5 URACIL-DNA GLYCOSYLASE"/>
    <property type="match status" value="1"/>
</dbReference>
<comment type="catalytic activity">
    <reaction evidence="1">
        <text>Hydrolyzes single-stranded DNA or mismatched double-stranded DNA and polynucleotides, releasing free uracil.</text>
        <dbReference type="EC" id="3.2.2.27"/>
    </reaction>
</comment>
<evidence type="ECO:0000256" key="7">
    <source>
        <dbReference type="ARBA" id="ARBA00022763"/>
    </source>
</evidence>
<keyword evidence="11" id="KW-0234">DNA repair</keyword>
<dbReference type="Gene3D" id="3.40.470.10">
    <property type="entry name" value="Uracil-DNA glycosylase-like domain"/>
    <property type="match status" value="1"/>
</dbReference>
<accession>A0A0A2X8Q2</accession>
<dbReference type="GO" id="GO:0046872">
    <property type="term" value="F:metal ion binding"/>
    <property type="evidence" value="ECO:0007669"/>
    <property type="project" value="UniProtKB-KW"/>
</dbReference>
<dbReference type="InterPro" id="IPR005273">
    <property type="entry name" value="Ura-DNA_glyco_family4"/>
</dbReference>
<dbReference type="GO" id="GO:0051539">
    <property type="term" value="F:4 iron, 4 sulfur cluster binding"/>
    <property type="evidence" value="ECO:0007669"/>
    <property type="project" value="UniProtKB-KW"/>
</dbReference>
<evidence type="ECO:0000256" key="4">
    <source>
        <dbReference type="ARBA" id="ARBA00019403"/>
    </source>
</evidence>
<evidence type="ECO:0000259" key="12">
    <source>
        <dbReference type="SMART" id="SM00986"/>
    </source>
</evidence>
<dbReference type="NCBIfam" id="TIGR00758">
    <property type="entry name" value="UDG_fam4"/>
    <property type="match status" value="1"/>
</dbReference>
<sequence length="205" mass="22839">MNLELLKAQAQSCAACRLAEGRTQVVFGEGNPDARLMFVGEGPGEEEDRQGRPFVGKAGQLLDKILEAAGIPRGEVYITNIVKCRPPNNRTPLPDEAKACTGRWLVREIELVSPQVIVPLGAVAAEFFLGEKVPITKARGNWYEWHGIRVFPMFHPAYLLRNPSRAPGSPKHLTWLDIQEVKRVLESLPPKEKRGVRAVNQEPLF</sequence>
<dbReference type="STRING" id="276.THFILI_02640"/>
<dbReference type="GO" id="GO:0006281">
    <property type="term" value="P:DNA repair"/>
    <property type="evidence" value="ECO:0007669"/>
    <property type="project" value="UniProtKB-KW"/>
</dbReference>
<comment type="similarity">
    <text evidence="2">Belongs to the uracil-DNA glycosylase (UDG) superfamily. Type 4 (UDGa) family.</text>
</comment>